<dbReference type="Proteomes" id="UP001162992">
    <property type="component" value="Chromosome 8"/>
</dbReference>
<accession>A0ACC2CVF9</accession>
<evidence type="ECO:0000313" key="2">
    <source>
        <dbReference type="Proteomes" id="UP001162992"/>
    </source>
</evidence>
<gene>
    <name evidence="1" type="ORF">O6H91_08G020100</name>
</gene>
<reference evidence="2" key="1">
    <citation type="journal article" date="2024" name="Proc. Natl. Acad. Sci. U.S.A.">
        <title>Extraordinary preservation of gene collinearity over three hundred million years revealed in homosporous lycophytes.</title>
        <authorList>
            <person name="Li C."/>
            <person name="Wickell D."/>
            <person name="Kuo L.Y."/>
            <person name="Chen X."/>
            <person name="Nie B."/>
            <person name="Liao X."/>
            <person name="Peng D."/>
            <person name="Ji J."/>
            <person name="Jenkins J."/>
            <person name="Williams M."/>
            <person name="Shu S."/>
            <person name="Plott C."/>
            <person name="Barry K."/>
            <person name="Rajasekar S."/>
            <person name="Grimwood J."/>
            <person name="Han X."/>
            <person name="Sun S."/>
            <person name="Hou Z."/>
            <person name="He W."/>
            <person name="Dai G."/>
            <person name="Sun C."/>
            <person name="Schmutz J."/>
            <person name="Leebens-Mack J.H."/>
            <person name="Li F.W."/>
            <person name="Wang L."/>
        </authorList>
    </citation>
    <scope>NUCLEOTIDE SEQUENCE [LARGE SCALE GENOMIC DNA]</scope>
    <source>
        <strain evidence="2">cv. PW_Plant_1</strain>
    </source>
</reference>
<comment type="caution">
    <text evidence="1">The sequence shown here is derived from an EMBL/GenBank/DDBJ whole genome shotgun (WGS) entry which is preliminary data.</text>
</comment>
<protein>
    <submittedName>
        <fullName evidence="1">Uncharacterized protein</fullName>
    </submittedName>
</protein>
<evidence type="ECO:0000313" key="1">
    <source>
        <dbReference type="EMBL" id="KAJ7546011.1"/>
    </source>
</evidence>
<keyword evidence="2" id="KW-1185">Reference proteome</keyword>
<sequence>MVAATDASNGELPISVNKSKHRIYSESQAAQFQTAAKLDAGAVFVLESKGTNPLSLSLSLSPQSIIVLVCCVCRDMAPCRISFDHIYCSTSSVELPFAFTGLGWGPGTVALILGAAITFYSYVLISKVLEDTEAHGHRIIRFRDLAGHVLGPTWSTFVVLPVQFVLCLGTIIGSTLLAGQSMKIIYLIYHPHGSMKLYEFIIIVGIIMIILSQLPSFHSLRYLNLLSLLMCLGYSTSVVGASIYAGHSSHAPSRDYSLPGSSTGKIFNAFNALAIIATTYGNGIIPEIQATLAPPVAGKMVRGLLLTYAVVVSTFFSVAFSGYWAFGNLAAGNIFYNFAPTDGPSLIPNWLLFLANMFVIVQLFAVALVYSQPTFEIIEGRASDVEQKRFALRNFLPRLVLRSVFIAVATLIAAMIPFFGDINAFIGAFGFTPLDFVFPMILYNANFKPSPRTLIFWVNMIIMVVYTAIGILGCISAIRQIVIDSQNYKLFANV</sequence>
<dbReference type="EMBL" id="CM055099">
    <property type="protein sequence ID" value="KAJ7546011.1"/>
    <property type="molecule type" value="Genomic_DNA"/>
</dbReference>
<name>A0ACC2CVF9_DIPCM</name>
<proteinExistence type="predicted"/>
<organism evidence="1 2">
    <name type="scientific">Diphasiastrum complanatum</name>
    <name type="common">Issler's clubmoss</name>
    <name type="synonym">Lycopodium complanatum</name>
    <dbReference type="NCBI Taxonomy" id="34168"/>
    <lineage>
        <taxon>Eukaryota</taxon>
        <taxon>Viridiplantae</taxon>
        <taxon>Streptophyta</taxon>
        <taxon>Embryophyta</taxon>
        <taxon>Tracheophyta</taxon>
        <taxon>Lycopodiopsida</taxon>
        <taxon>Lycopodiales</taxon>
        <taxon>Lycopodiaceae</taxon>
        <taxon>Lycopodioideae</taxon>
        <taxon>Diphasiastrum</taxon>
    </lineage>
</organism>